<evidence type="ECO:0000313" key="3">
    <source>
        <dbReference type="Proteomes" id="UP000193928"/>
    </source>
</evidence>
<dbReference type="Proteomes" id="UP000193928">
    <property type="component" value="Unassembled WGS sequence"/>
</dbReference>
<comment type="caution">
    <text evidence="2">The sequence shown here is derived from an EMBL/GenBank/DDBJ whole genome shotgun (WGS) entry which is preliminary data.</text>
</comment>
<keyword evidence="3" id="KW-1185">Reference proteome</keyword>
<evidence type="ECO:0000256" key="1">
    <source>
        <dbReference type="SAM" id="MobiDB-lite"/>
    </source>
</evidence>
<dbReference type="RefSeq" id="WP_069434263.1">
    <property type="nucleotide sequence ID" value="NZ_JACKSU010000066.1"/>
</dbReference>
<accession>A0A1X1W1E0</accession>
<sequence>MTTTFMQALCCVCGSLRDCRRPRNHRRENYWLAGPIDLDWHRETGDLKCEECGRITTHALIHPEGDPHRDHAEMMQRVATGNSHSRFTAKQLGEVAAKYRQGFPRNPELNHYHYNRDAQAAWDAGLRTVKALCGEQITIHRDPSGGPASKGKNEQHDDDGQIRPREVREQEYEDEATGLWWEERDCVDCLRVWHLELLRQRREELATRLTRFLGDLLTDKVGYPKKVDLRTIDSLIAALDTAQHAKVRSVR</sequence>
<protein>
    <submittedName>
        <fullName evidence="2">Uncharacterized protein</fullName>
    </submittedName>
</protein>
<feature type="compositionally biased region" description="Basic and acidic residues" evidence="1">
    <location>
        <begin position="151"/>
        <end position="170"/>
    </location>
</feature>
<evidence type="ECO:0000313" key="2">
    <source>
        <dbReference type="EMBL" id="ORV79983.1"/>
    </source>
</evidence>
<gene>
    <name evidence="2" type="ORF">AWC08_30435</name>
</gene>
<organism evidence="2 3">
    <name type="scientific">Mycobacterium gordonae</name>
    <dbReference type="NCBI Taxonomy" id="1778"/>
    <lineage>
        <taxon>Bacteria</taxon>
        <taxon>Bacillati</taxon>
        <taxon>Actinomycetota</taxon>
        <taxon>Actinomycetes</taxon>
        <taxon>Mycobacteriales</taxon>
        <taxon>Mycobacteriaceae</taxon>
        <taxon>Mycobacterium</taxon>
    </lineage>
</organism>
<proteinExistence type="predicted"/>
<feature type="region of interest" description="Disordered" evidence="1">
    <location>
        <begin position="138"/>
        <end position="170"/>
    </location>
</feature>
<dbReference type="EMBL" id="LQOY01000143">
    <property type="protein sequence ID" value="ORV79983.1"/>
    <property type="molecule type" value="Genomic_DNA"/>
</dbReference>
<dbReference type="AlphaFoldDB" id="A0A1X1W1E0"/>
<name>A0A1X1W1E0_MYCGO</name>
<reference evidence="2 3" key="1">
    <citation type="submission" date="2016-01" db="EMBL/GenBank/DDBJ databases">
        <title>The new phylogeny of the genus Mycobacterium.</title>
        <authorList>
            <person name="Tarcisio F."/>
            <person name="Conor M."/>
            <person name="Antonella G."/>
            <person name="Elisabetta G."/>
            <person name="Giulia F.S."/>
            <person name="Sara T."/>
            <person name="Anna F."/>
            <person name="Clotilde B."/>
            <person name="Roberto B."/>
            <person name="Veronica D.S."/>
            <person name="Fabio R."/>
            <person name="Monica P."/>
            <person name="Olivier J."/>
            <person name="Enrico T."/>
            <person name="Nicola S."/>
        </authorList>
    </citation>
    <scope>NUCLEOTIDE SEQUENCE [LARGE SCALE GENOMIC DNA]</scope>
    <source>
        <strain evidence="2 3">DSM 44160</strain>
    </source>
</reference>